<dbReference type="Gene3D" id="3.90.550.20">
    <property type="match status" value="1"/>
</dbReference>
<dbReference type="AlphaFoldDB" id="A0A397UI14"/>
<evidence type="ECO:0000313" key="3">
    <source>
        <dbReference type="Proteomes" id="UP000266673"/>
    </source>
</evidence>
<protein>
    <recommendedName>
        <fullName evidence="4">Glycosyltransferase Family 32 protein</fullName>
    </recommendedName>
</protein>
<proteinExistence type="inferred from homology"/>
<gene>
    <name evidence="2" type="ORF">C2G38_2207473</name>
</gene>
<dbReference type="EMBL" id="QKWP01001310">
    <property type="protein sequence ID" value="RIB09925.1"/>
    <property type="molecule type" value="Genomic_DNA"/>
</dbReference>
<dbReference type="InterPro" id="IPR029044">
    <property type="entry name" value="Nucleotide-diphossugar_trans"/>
</dbReference>
<dbReference type="InterPro" id="IPR007577">
    <property type="entry name" value="GlycoTrfase_DXD_sugar-bd_CS"/>
</dbReference>
<evidence type="ECO:0000256" key="1">
    <source>
        <dbReference type="ARBA" id="ARBA00009003"/>
    </source>
</evidence>
<reference evidence="2 3" key="1">
    <citation type="submission" date="2018-06" db="EMBL/GenBank/DDBJ databases">
        <title>Comparative genomics reveals the genomic features of Rhizophagus irregularis, R. cerebriforme, R. diaphanum and Gigaspora rosea, and their symbiotic lifestyle signature.</title>
        <authorList>
            <person name="Morin E."/>
            <person name="San Clemente H."/>
            <person name="Chen E.C.H."/>
            <person name="De La Providencia I."/>
            <person name="Hainaut M."/>
            <person name="Kuo A."/>
            <person name="Kohler A."/>
            <person name="Murat C."/>
            <person name="Tang N."/>
            <person name="Roy S."/>
            <person name="Loubradou J."/>
            <person name="Henrissat B."/>
            <person name="Grigoriev I.V."/>
            <person name="Corradi N."/>
            <person name="Roux C."/>
            <person name="Martin F.M."/>
        </authorList>
    </citation>
    <scope>NUCLEOTIDE SEQUENCE [LARGE SCALE GENOMIC DNA]</scope>
    <source>
        <strain evidence="2 3">DAOM 194757</strain>
    </source>
</reference>
<comment type="similarity">
    <text evidence="1">Belongs to the glycosyltransferase 32 family.</text>
</comment>
<comment type="caution">
    <text evidence="2">The sequence shown here is derived from an EMBL/GenBank/DDBJ whole genome shotgun (WGS) entry which is preliminary data.</text>
</comment>
<name>A0A397UI14_9GLOM</name>
<dbReference type="Proteomes" id="UP000266673">
    <property type="component" value="Unassembled WGS sequence"/>
</dbReference>
<dbReference type="SUPFAM" id="SSF53448">
    <property type="entry name" value="Nucleotide-diphospho-sugar transferases"/>
    <property type="match status" value="1"/>
</dbReference>
<dbReference type="STRING" id="44941.A0A397UI14"/>
<keyword evidence="3" id="KW-1185">Reference proteome</keyword>
<dbReference type="OrthoDB" id="409543at2759"/>
<evidence type="ECO:0008006" key="4">
    <source>
        <dbReference type="Google" id="ProtNLM"/>
    </source>
</evidence>
<organism evidence="2 3">
    <name type="scientific">Gigaspora rosea</name>
    <dbReference type="NCBI Taxonomy" id="44941"/>
    <lineage>
        <taxon>Eukaryota</taxon>
        <taxon>Fungi</taxon>
        <taxon>Fungi incertae sedis</taxon>
        <taxon>Mucoromycota</taxon>
        <taxon>Glomeromycotina</taxon>
        <taxon>Glomeromycetes</taxon>
        <taxon>Diversisporales</taxon>
        <taxon>Gigasporaceae</taxon>
        <taxon>Gigaspora</taxon>
    </lineage>
</organism>
<sequence length="255" mass="30397">MLFHVFWKGNVSDKLSLFIKSFLYTQPLKCSLLYVWIDGVIQDIQLNPYVLPLFRFIGKNLEFKRWITEEQLIRFTLLHRYGGIYFDVDTILLRDVSPLYNLDIEFAYRWSVWKGYNTVILQLHSNSTVGRLIIEAAMKNKINFHPISSIRTYLVNKSVESMTRDDLNKHHYMMPVLLFEPLWLKADLYSKEIQLNPNLYRIRITFRGAFTYHWHNQWTTENHPTSWLGIMQSAFDAFLEGRDSNIYEEDLPLSN</sequence>
<dbReference type="Pfam" id="PF04488">
    <property type="entry name" value="Gly_transf_sug"/>
    <property type="match status" value="1"/>
</dbReference>
<accession>A0A397UI14</accession>
<evidence type="ECO:0000313" key="2">
    <source>
        <dbReference type="EMBL" id="RIB09925.1"/>
    </source>
</evidence>